<dbReference type="EMBL" id="JABDHM010000024">
    <property type="protein sequence ID" value="KAF5222746.1"/>
    <property type="molecule type" value="Genomic_DNA"/>
</dbReference>
<sequence length="234" mass="25617">MDSDEDLQLPPPKTPINLDDSDDDLPPPAALAVKGPPPVKPAGPALTSPKNKPAALNKNGVSSPLMGSPLTNTAVQRGAQYVDPQQQQLPFASETRARVNPAKVYKEGFLFKQQPSWPYSNQKRYCVIKNCRLYYFDSQESMKEGKPQGVIDLTSAKLVDPGNEAKLPSSFGIHVASDRQAEGGGSVKKERTFTFSVMHAHELGEWKAAIQSVVGDPAEDEKVHWFEKMVQGVY</sequence>
<dbReference type="SUPFAM" id="SSF50729">
    <property type="entry name" value="PH domain-like"/>
    <property type="match status" value="1"/>
</dbReference>
<evidence type="ECO:0000259" key="2">
    <source>
        <dbReference type="PROSITE" id="PS50003"/>
    </source>
</evidence>
<proteinExistence type="predicted"/>
<evidence type="ECO:0000313" key="3">
    <source>
        <dbReference type="EMBL" id="KAF5222746.1"/>
    </source>
</evidence>
<dbReference type="Gene3D" id="2.30.29.30">
    <property type="entry name" value="Pleckstrin-homology domain (PH domain)/Phosphotyrosine-binding domain (PTB)"/>
    <property type="match status" value="1"/>
</dbReference>
<comment type="caution">
    <text evidence="3">The sequence shown here is derived from an EMBL/GenBank/DDBJ whole genome shotgun (WGS) entry which is preliminary data.</text>
</comment>
<protein>
    <recommendedName>
        <fullName evidence="2">PH domain-containing protein</fullName>
    </recommendedName>
</protein>
<dbReference type="CDD" id="cd00821">
    <property type="entry name" value="PH"/>
    <property type="match status" value="1"/>
</dbReference>
<dbReference type="VEuPathDB" id="TriTrypDB:BCY84_11093"/>
<accession>A0A7J6Y8I7</accession>
<evidence type="ECO:0000256" key="1">
    <source>
        <dbReference type="SAM" id="MobiDB-lite"/>
    </source>
</evidence>
<feature type="region of interest" description="Disordered" evidence="1">
    <location>
        <begin position="1"/>
        <end position="57"/>
    </location>
</feature>
<organism evidence="3 4">
    <name type="scientific">Trypanosoma cruzi</name>
    <dbReference type="NCBI Taxonomy" id="5693"/>
    <lineage>
        <taxon>Eukaryota</taxon>
        <taxon>Discoba</taxon>
        <taxon>Euglenozoa</taxon>
        <taxon>Kinetoplastea</taxon>
        <taxon>Metakinetoplastina</taxon>
        <taxon>Trypanosomatida</taxon>
        <taxon>Trypanosomatidae</taxon>
        <taxon>Trypanosoma</taxon>
        <taxon>Schizotrypanum</taxon>
    </lineage>
</organism>
<feature type="domain" description="PH" evidence="2">
    <location>
        <begin position="103"/>
        <end position="215"/>
    </location>
</feature>
<dbReference type="AlphaFoldDB" id="A0A7J6Y8I7"/>
<dbReference type="VEuPathDB" id="TriTrypDB:ECC02_004077"/>
<evidence type="ECO:0000313" key="4">
    <source>
        <dbReference type="Proteomes" id="UP000583944"/>
    </source>
</evidence>
<name>A0A7J6Y8I7_TRYCR</name>
<dbReference type="InterPro" id="IPR011993">
    <property type="entry name" value="PH-like_dom_sf"/>
</dbReference>
<dbReference type="PROSITE" id="PS50003">
    <property type="entry name" value="PH_DOMAIN"/>
    <property type="match status" value="1"/>
</dbReference>
<gene>
    <name evidence="3" type="ORF">ECC02_004077</name>
</gene>
<dbReference type="InterPro" id="IPR001849">
    <property type="entry name" value="PH_domain"/>
</dbReference>
<reference evidence="3 4" key="1">
    <citation type="journal article" date="2019" name="Genome Biol. Evol.">
        <title>Nanopore Sequencing Significantly Improves Genome Assembly of the Protozoan Parasite Trypanosoma cruzi.</title>
        <authorList>
            <person name="Diaz-Viraque F."/>
            <person name="Pita S."/>
            <person name="Greif G."/>
            <person name="de Souza R.C.M."/>
            <person name="Iraola G."/>
            <person name="Robello C."/>
        </authorList>
    </citation>
    <scope>NUCLEOTIDE SEQUENCE [LARGE SCALE GENOMIC DNA]</scope>
    <source>
        <strain evidence="3 4">Berenice</strain>
    </source>
</reference>
<dbReference type="Pfam" id="PF00169">
    <property type="entry name" value="PH"/>
    <property type="match status" value="1"/>
</dbReference>
<dbReference type="SMART" id="SM00233">
    <property type="entry name" value="PH"/>
    <property type="match status" value="1"/>
</dbReference>
<dbReference type="Proteomes" id="UP000583944">
    <property type="component" value="Unassembled WGS sequence"/>
</dbReference>